<dbReference type="AlphaFoldDB" id="A0A1R2BXN5"/>
<dbReference type="InterPro" id="IPR011989">
    <property type="entry name" value="ARM-like"/>
</dbReference>
<dbReference type="Proteomes" id="UP000187209">
    <property type="component" value="Unassembled WGS sequence"/>
</dbReference>
<dbReference type="OrthoDB" id="29145at2759"/>
<dbReference type="Gene3D" id="1.25.10.10">
    <property type="entry name" value="Leucine-rich Repeat Variant"/>
    <property type="match status" value="1"/>
</dbReference>
<gene>
    <name evidence="4" type="ORF">SteCoe_17974</name>
</gene>
<comment type="caution">
    <text evidence="4">The sequence shown here is derived from an EMBL/GenBank/DDBJ whole genome shotgun (WGS) entry which is preliminary data.</text>
</comment>
<keyword evidence="2" id="KW-0813">Transport</keyword>
<reference evidence="4 5" key="1">
    <citation type="submission" date="2016-11" db="EMBL/GenBank/DDBJ databases">
        <title>The macronuclear genome of Stentor coeruleus: a giant cell with tiny introns.</title>
        <authorList>
            <person name="Slabodnick M."/>
            <person name="Ruby J.G."/>
            <person name="Reiff S.B."/>
            <person name="Swart E.C."/>
            <person name="Gosai S."/>
            <person name="Prabakaran S."/>
            <person name="Witkowska E."/>
            <person name="Larue G.E."/>
            <person name="Fisher S."/>
            <person name="Freeman R.M."/>
            <person name="Gunawardena J."/>
            <person name="Chu W."/>
            <person name="Stover N.A."/>
            <person name="Gregory B.D."/>
            <person name="Nowacki M."/>
            <person name="Derisi J."/>
            <person name="Roy S.W."/>
            <person name="Marshall W.F."/>
            <person name="Sood P."/>
        </authorList>
    </citation>
    <scope>NUCLEOTIDE SEQUENCE [LARGE SCALE GENOMIC DNA]</scope>
    <source>
        <strain evidence="4">WM001</strain>
    </source>
</reference>
<evidence type="ECO:0000256" key="2">
    <source>
        <dbReference type="ARBA" id="ARBA00022448"/>
    </source>
</evidence>
<keyword evidence="5" id="KW-1185">Reference proteome</keyword>
<dbReference type="InterPro" id="IPR016024">
    <property type="entry name" value="ARM-type_fold"/>
</dbReference>
<evidence type="ECO:0000313" key="5">
    <source>
        <dbReference type="Proteomes" id="UP000187209"/>
    </source>
</evidence>
<dbReference type="PANTHER" id="PTHR23316">
    <property type="entry name" value="IMPORTIN ALPHA"/>
    <property type="match status" value="1"/>
</dbReference>
<dbReference type="SUPFAM" id="SSF48371">
    <property type="entry name" value="ARM repeat"/>
    <property type="match status" value="1"/>
</dbReference>
<evidence type="ECO:0000256" key="1">
    <source>
        <dbReference type="ARBA" id="ARBA00010394"/>
    </source>
</evidence>
<accession>A0A1R2BXN5</accession>
<dbReference type="EMBL" id="MPUH01000376">
    <property type="protein sequence ID" value="OMJ81562.1"/>
    <property type="molecule type" value="Genomic_DNA"/>
</dbReference>
<comment type="similarity">
    <text evidence="1">Belongs to the importin alpha family.</text>
</comment>
<proteinExistence type="inferred from homology"/>
<dbReference type="GO" id="GO:0015031">
    <property type="term" value="P:protein transport"/>
    <property type="evidence" value="ECO:0007669"/>
    <property type="project" value="UniProtKB-KW"/>
</dbReference>
<name>A0A1R2BXN5_9CILI</name>
<organism evidence="4 5">
    <name type="scientific">Stentor coeruleus</name>
    <dbReference type="NCBI Taxonomy" id="5963"/>
    <lineage>
        <taxon>Eukaryota</taxon>
        <taxon>Sar</taxon>
        <taxon>Alveolata</taxon>
        <taxon>Ciliophora</taxon>
        <taxon>Postciliodesmatophora</taxon>
        <taxon>Heterotrichea</taxon>
        <taxon>Heterotrichida</taxon>
        <taxon>Stentoridae</taxon>
        <taxon>Stentor</taxon>
    </lineage>
</organism>
<evidence type="ECO:0000313" key="4">
    <source>
        <dbReference type="EMBL" id="OMJ81562.1"/>
    </source>
</evidence>
<evidence type="ECO:0000256" key="3">
    <source>
        <dbReference type="ARBA" id="ARBA00022927"/>
    </source>
</evidence>
<keyword evidence="3" id="KW-0653">Protein transport</keyword>
<evidence type="ECO:0008006" key="6">
    <source>
        <dbReference type="Google" id="ProtNLM"/>
    </source>
</evidence>
<protein>
    <recommendedName>
        <fullName evidence="6">Importin subunit alpha</fullName>
    </recommendedName>
</protein>
<sequence>MEIIFKPRIGTYMQTGLPTTIEEFSQFRTTSAIALRKEKRQKHIMHKRMNKSTTQTQNIPLEDLISQLSLTNLQSIKALRQLLCQEKFDFLRLFQIKPNIVHYLAEGLNYIKPELSFEIIWCFANLACGFPNFINDVADYMQVFQDIVINGENKFLCEQVCWVLGNLAADSKGKGEILRMNLMLQKALCNMIMDKNSKLSAVACWALCNVLRSSKPDCSVVIELGGVGILVEICQKAYCCQVVESLWLLSFITCNYDPNVLNQIYRPNILVSLSKYLNYNDNKVILPAIRALGNGFLYNQNLSPLFSDSNFSQSSLKLLTSNSFQIKKEALWMLSNLFTQDYTKSLMKYIGCELIKSLCTLVSDEIQELRTEAGISLYNLSENFSSYYLNNILEYNGPDIINAYTININTIPTWVNFGLTSSNDIDLLKCSLGFIILCLESNDYNKKTEETLFSDGLREAIEDCKFTMLKVVTKKECQESYILQQCNFILKSLKNDYDFS</sequence>